<keyword evidence="2" id="KW-1185">Reference proteome</keyword>
<dbReference type="RefSeq" id="WP_303306228.1">
    <property type="nucleotide sequence ID" value="NZ_JAODOP010000004.1"/>
</dbReference>
<gene>
    <name evidence="1" type="ORF">N1F79_12165</name>
</gene>
<proteinExistence type="predicted"/>
<evidence type="ECO:0000313" key="2">
    <source>
        <dbReference type="Proteomes" id="UP001337305"/>
    </source>
</evidence>
<comment type="caution">
    <text evidence="1">The sequence shown here is derived from an EMBL/GenBank/DDBJ whole genome shotgun (WGS) entry which is preliminary data.</text>
</comment>
<sequence length="198" mass="23184">MEFFKNLFGKKKEVYQIPQQKAEKIAEQPEEEPYGIDKNYAHQKAIELIPEEFFWSSIDDLAPFGSDDGDMALSEFRDWKKNNPKTETYECLKWTIEGVFEKNLAEYNEKILDRTLIKSQIEDDDFNDQHYIFTVDISVIATGFGQLVDEGKIDKKNKPLIQLAIDRQKIWADLATNWEHRTEYIGNLNVLDRVLKVA</sequence>
<organism evidence="1 2">
    <name type="scientific">Flavivirga spongiicola</name>
    <dbReference type="NCBI Taxonomy" id="421621"/>
    <lineage>
        <taxon>Bacteria</taxon>
        <taxon>Pseudomonadati</taxon>
        <taxon>Bacteroidota</taxon>
        <taxon>Flavobacteriia</taxon>
        <taxon>Flavobacteriales</taxon>
        <taxon>Flavobacteriaceae</taxon>
        <taxon>Flavivirga</taxon>
    </lineage>
</organism>
<accession>A0ABU7XTQ6</accession>
<reference evidence="1 2" key="1">
    <citation type="submission" date="2022-09" db="EMBL/GenBank/DDBJ databases">
        <title>Genome sequencing of Flavivirga sp. MEBiC05379.</title>
        <authorList>
            <person name="Oh H.-M."/>
            <person name="Kwon K.K."/>
            <person name="Park M.J."/>
            <person name="Yang S.-H."/>
        </authorList>
    </citation>
    <scope>NUCLEOTIDE SEQUENCE [LARGE SCALE GENOMIC DNA]</scope>
    <source>
        <strain evidence="1 2">MEBiC05379</strain>
    </source>
</reference>
<protein>
    <recommendedName>
        <fullName evidence="3">DUF4376 domain-containing protein</fullName>
    </recommendedName>
</protein>
<name>A0ABU7XTQ6_9FLAO</name>
<dbReference type="Proteomes" id="UP001337305">
    <property type="component" value="Unassembled WGS sequence"/>
</dbReference>
<evidence type="ECO:0008006" key="3">
    <source>
        <dbReference type="Google" id="ProtNLM"/>
    </source>
</evidence>
<dbReference type="EMBL" id="JAODOP010000004">
    <property type="protein sequence ID" value="MEF3833889.1"/>
    <property type="molecule type" value="Genomic_DNA"/>
</dbReference>
<evidence type="ECO:0000313" key="1">
    <source>
        <dbReference type="EMBL" id="MEF3833889.1"/>
    </source>
</evidence>